<dbReference type="GO" id="GO:0000981">
    <property type="term" value="F:DNA-binding transcription factor activity, RNA polymerase II-specific"/>
    <property type="evidence" value="ECO:0007669"/>
    <property type="project" value="InterPro"/>
</dbReference>
<reference evidence="5 7" key="2">
    <citation type="submission" date="2023-09" db="EMBL/GenBank/DDBJ databases">
        <title>Complete-Gapless Cercospora beticola genome.</title>
        <authorList>
            <person name="Wyatt N.A."/>
            <person name="Spanner R.E."/>
            <person name="Bolton M.D."/>
        </authorList>
    </citation>
    <scope>NUCLEOTIDE SEQUENCE [LARGE SCALE GENOMIC DNA]</scope>
    <source>
        <strain evidence="5">Cb09-40</strain>
    </source>
</reference>
<dbReference type="GO" id="GO:0008270">
    <property type="term" value="F:zinc ion binding"/>
    <property type="evidence" value="ECO:0007669"/>
    <property type="project" value="InterPro"/>
</dbReference>
<feature type="domain" description="Zn(2)-C6 fungal-type" evidence="3">
    <location>
        <begin position="140"/>
        <end position="170"/>
    </location>
</feature>
<gene>
    <name evidence="4" type="ORF">CB0940_11460</name>
    <name evidence="5" type="ORF">RHO25_012984</name>
</gene>
<keyword evidence="7" id="KW-1185">Reference proteome</keyword>
<sequence length="265" mass="29393">MSLRLLPTPSTLSYKRCQTSYYGPATQPGTESESTSYSQLPRASESRLHEGSNQRPRLPSLNDLFASKLLINPDKVETLSSVGGLHVPVASQPTCKVTVYGLRRGSYHIYKDGYPLPAHIFLDALNLSQRKYPRKRLLVACVACRKKKIKCEPGPNACLQCKKGRRECKIEPTKRRTNKTLDSTSRAAENPVECPSSYDSLFPVSDEQGSNFRDGLRAHGSSCEIATDTTRSSLRLLLDSTSCSDVRPEIYEPWLPKMASIAANP</sequence>
<evidence type="ECO:0000313" key="7">
    <source>
        <dbReference type="Proteomes" id="UP001302367"/>
    </source>
</evidence>
<dbReference type="Proteomes" id="UP000230605">
    <property type="component" value="Chromosome 9"/>
</dbReference>
<feature type="region of interest" description="Disordered" evidence="2">
    <location>
        <begin position="21"/>
        <end position="59"/>
    </location>
</feature>
<dbReference type="SMART" id="SM00066">
    <property type="entry name" value="GAL4"/>
    <property type="match status" value="1"/>
</dbReference>
<evidence type="ECO:0000256" key="2">
    <source>
        <dbReference type="SAM" id="MobiDB-lite"/>
    </source>
</evidence>
<dbReference type="InterPro" id="IPR001138">
    <property type="entry name" value="Zn2Cys6_DnaBD"/>
</dbReference>
<dbReference type="Pfam" id="PF00172">
    <property type="entry name" value="Zn_clus"/>
    <property type="match status" value="1"/>
</dbReference>
<dbReference type="PROSITE" id="PS50048">
    <property type="entry name" value="ZN2_CY6_FUNGAL_2"/>
    <property type="match status" value="1"/>
</dbReference>
<dbReference type="EMBL" id="LKMD01000107">
    <property type="protein sequence ID" value="PIA90623.1"/>
    <property type="molecule type" value="Genomic_DNA"/>
</dbReference>
<dbReference type="Proteomes" id="UP001302367">
    <property type="component" value="Chromosome 9"/>
</dbReference>
<evidence type="ECO:0000313" key="4">
    <source>
        <dbReference type="EMBL" id="PIA90623.1"/>
    </source>
</evidence>
<evidence type="ECO:0000313" key="6">
    <source>
        <dbReference type="Proteomes" id="UP000230605"/>
    </source>
</evidence>
<evidence type="ECO:0000256" key="1">
    <source>
        <dbReference type="ARBA" id="ARBA00023242"/>
    </source>
</evidence>
<feature type="compositionally biased region" description="Polar residues" evidence="2">
    <location>
        <begin position="21"/>
        <end position="41"/>
    </location>
</feature>
<dbReference type="CDD" id="cd00067">
    <property type="entry name" value="GAL4"/>
    <property type="match status" value="1"/>
</dbReference>
<keyword evidence="1" id="KW-0539">Nucleus</keyword>
<dbReference type="OrthoDB" id="5426798at2759"/>
<dbReference type="AlphaFoldDB" id="A0A2G5HED0"/>
<evidence type="ECO:0000313" key="5">
    <source>
        <dbReference type="EMBL" id="WPB08318.1"/>
    </source>
</evidence>
<evidence type="ECO:0000259" key="3">
    <source>
        <dbReference type="PROSITE" id="PS50048"/>
    </source>
</evidence>
<accession>A0A2G5HED0</accession>
<name>A0A2G5HED0_CERBT</name>
<dbReference type="Gene3D" id="4.10.240.10">
    <property type="entry name" value="Zn(2)-C6 fungal-type DNA-binding domain"/>
    <property type="match status" value="1"/>
</dbReference>
<dbReference type="SUPFAM" id="SSF57701">
    <property type="entry name" value="Zn2/Cys6 DNA-binding domain"/>
    <property type="match status" value="1"/>
</dbReference>
<dbReference type="EMBL" id="CP134192">
    <property type="protein sequence ID" value="WPB08318.1"/>
    <property type="molecule type" value="Genomic_DNA"/>
</dbReference>
<dbReference type="PROSITE" id="PS00463">
    <property type="entry name" value="ZN2_CY6_FUNGAL_1"/>
    <property type="match status" value="1"/>
</dbReference>
<proteinExistence type="predicted"/>
<dbReference type="InterPro" id="IPR036864">
    <property type="entry name" value="Zn2-C6_fun-type_DNA-bd_sf"/>
</dbReference>
<protein>
    <recommendedName>
        <fullName evidence="3">Zn(2)-C6 fungal-type domain-containing protein</fullName>
    </recommendedName>
</protein>
<organism evidence="4 6">
    <name type="scientific">Cercospora beticola</name>
    <name type="common">Sugarbeet leaf spot fungus</name>
    <dbReference type="NCBI Taxonomy" id="122368"/>
    <lineage>
        <taxon>Eukaryota</taxon>
        <taxon>Fungi</taxon>
        <taxon>Dikarya</taxon>
        <taxon>Ascomycota</taxon>
        <taxon>Pezizomycotina</taxon>
        <taxon>Dothideomycetes</taxon>
        <taxon>Dothideomycetidae</taxon>
        <taxon>Mycosphaerellales</taxon>
        <taxon>Mycosphaerellaceae</taxon>
        <taxon>Cercospora</taxon>
    </lineage>
</organism>
<reference evidence="4 6" key="1">
    <citation type="submission" date="2015-10" db="EMBL/GenBank/DDBJ databases">
        <title>The cercosporin biosynthetic gene cluster was horizontally transferred to several fungal lineages and shown to be expanded in Cercospora beticola based on microsynteny with recipient genomes.</title>
        <authorList>
            <person name="De Jonge R."/>
            <person name="Ebert M.K."/>
            <person name="Suttle J.C."/>
            <person name="Jurick Ii W.M."/>
            <person name="Secor G.A."/>
            <person name="Thomma B.P."/>
            <person name="Van De Peer Y."/>
            <person name="Bolton M.D."/>
        </authorList>
    </citation>
    <scope>NUCLEOTIDE SEQUENCE [LARGE SCALE GENOMIC DNA]</scope>
    <source>
        <strain evidence="4 6">09-40</strain>
    </source>
</reference>